<dbReference type="SMART" id="SM00855">
    <property type="entry name" value="PGAM"/>
    <property type="match status" value="1"/>
</dbReference>
<dbReference type="PANTHER" id="PTHR48100">
    <property type="entry name" value="BROAD-SPECIFICITY PHOSPHATASE YOR283W-RELATED"/>
    <property type="match status" value="1"/>
</dbReference>
<name>A0A383F2S1_9ZZZZ</name>
<dbReference type="InterPro" id="IPR029033">
    <property type="entry name" value="His_PPase_superfam"/>
</dbReference>
<dbReference type="InterPro" id="IPR013078">
    <property type="entry name" value="His_Pase_superF_clade-1"/>
</dbReference>
<sequence>MARIYMVRHGRAAAGFSEDADPGLDEIGHQQAIEAAQKLNSVLPVAIISSPLKRALETAKPLEDICGIAAVIENRVAEVPSTGLSLSERGPWLQKVMQGYWSEQSTELRSWQDNMANCLLDLPSDTAIFSHFIAINALVAVALGKDQVSVCRPDNGSITIFDNSRQKLDLVKLGSTAETKVN</sequence>
<organism evidence="1">
    <name type="scientific">marine metagenome</name>
    <dbReference type="NCBI Taxonomy" id="408172"/>
    <lineage>
        <taxon>unclassified sequences</taxon>
        <taxon>metagenomes</taxon>
        <taxon>ecological metagenomes</taxon>
    </lineage>
</organism>
<protein>
    <recommendedName>
        <fullName evidence="2">Histidine phosphatase family protein</fullName>
    </recommendedName>
</protein>
<reference evidence="1" key="1">
    <citation type="submission" date="2018-05" db="EMBL/GenBank/DDBJ databases">
        <authorList>
            <person name="Lanie J.A."/>
            <person name="Ng W.-L."/>
            <person name="Kazmierczak K.M."/>
            <person name="Andrzejewski T.M."/>
            <person name="Davidsen T.M."/>
            <person name="Wayne K.J."/>
            <person name="Tettelin H."/>
            <person name="Glass J.I."/>
            <person name="Rusch D."/>
            <person name="Podicherti R."/>
            <person name="Tsui H.-C.T."/>
            <person name="Winkler M.E."/>
        </authorList>
    </citation>
    <scope>NUCLEOTIDE SEQUENCE</scope>
</reference>
<dbReference type="EMBL" id="UINC01230615">
    <property type="protein sequence ID" value="SVE62820.1"/>
    <property type="molecule type" value="Genomic_DNA"/>
</dbReference>
<gene>
    <name evidence="1" type="ORF">METZ01_LOCUS515674</name>
</gene>
<dbReference type="Gene3D" id="3.40.50.1240">
    <property type="entry name" value="Phosphoglycerate mutase-like"/>
    <property type="match status" value="1"/>
</dbReference>
<dbReference type="InterPro" id="IPR050275">
    <property type="entry name" value="PGM_Phosphatase"/>
</dbReference>
<accession>A0A383F2S1</accession>
<dbReference type="GO" id="GO:0005737">
    <property type="term" value="C:cytoplasm"/>
    <property type="evidence" value="ECO:0007669"/>
    <property type="project" value="TreeGrafter"/>
</dbReference>
<proteinExistence type="predicted"/>
<evidence type="ECO:0000313" key="1">
    <source>
        <dbReference type="EMBL" id="SVE62820.1"/>
    </source>
</evidence>
<dbReference type="CDD" id="cd07067">
    <property type="entry name" value="HP_PGM_like"/>
    <property type="match status" value="1"/>
</dbReference>
<evidence type="ECO:0008006" key="2">
    <source>
        <dbReference type="Google" id="ProtNLM"/>
    </source>
</evidence>
<dbReference type="PANTHER" id="PTHR48100:SF62">
    <property type="entry name" value="GLUCOSYL-3-PHOSPHOGLYCERATE PHOSPHATASE"/>
    <property type="match status" value="1"/>
</dbReference>
<dbReference type="Pfam" id="PF00300">
    <property type="entry name" value="His_Phos_1"/>
    <property type="match status" value="1"/>
</dbReference>
<dbReference type="GO" id="GO:0016791">
    <property type="term" value="F:phosphatase activity"/>
    <property type="evidence" value="ECO:0007669"/>
    <property type="project" value="TreeGrafter"/>
</dbReference>
<dbReference type="AlphaFoldDB" id="A0A383F2S1"/>
<dbReference type="SUPFAM" id="SSF53254">
    <property type="entry name" value="Phosphoglycerate mutase-like"/>
    <property type="match status" value="1"/>
</dbReference>